<dbReference type="Proteomes" id="UP000000440">
    <property type="component" value="Chromosome"/>
</dbReference>
<gene>
    <name evidence="1" type="ordered locus">tsr1321</name>
</gene>
<keyword evidence="2" id="KW-1185">Reference proteome</keyword>
<dbReference type="AlphaFoldDB" id="Q8DJA6"/>
<proteinExistence type="predicted"/>
<sequence>MAEDLRFLIMLSHFCCDLELIGDDALEIGCAAQTLLRYPRTIP</sequence>
<protein>
    <submittedName>
        <fullName evidence="1">Tsr1321 protein</fullName>
    </submittedName>
</protein>
<evidence type="ECO:0000313" key="1">
    <source>
        <dbReference type="EMBL" id="BAC08873.1"/>
    </source>
</evidence>
<reference evidence="1 2" key="1">
    <citation type="journal article" date="2002" name="DNA Res.">
        <title>Complete genome structure of the thermophilic cyanobacterium Thermosynechococcus elongatus BP-1.</title>
        <authorList>
            <person name="Nakamura Y."/>
            <person name="Kaneko T."/>
            <person name="Sato S."/>
            <person name="Ikeuchi M."/>
            <person name="Katoh H."/>
            <person name="Sasamoto S."/>
            <person name="Watanabe A."/>
            <person name="Iriguchi M."/>
            <person name="Kawashima K."/>
            <person name="Kimura T."/>
            <person name="Kishida Y."/>
            <person name="Kiyokawa C."/>
            <person name="Kohara M."/>
            <person name="Matsumoto M."/>
            <person name="Matsuno A."/>
            <person name="Nakazaki N."/>
            <person name="Shimpo S."/>
            <person name="Sugimoto M."/>
            <person name="Takeuchi C."/>
            <person name="Yamada M."/>
            <person name="Tabata S."/>
        </authorList>
    </citation>
    <scope>NUCLEOTIDE SEQUENCE [LARGE SCALE GENOMIC DNA]</scope>
    <source>
        <strain evidence="2">IAM M-273 / NIES-2133 / BP-1</strain>
    </source>
</reference>
<evidence type="ECO:0000313" key="2">
    <source>
        <dbReference type="Proteomes" id="UP000000440"/>
    </source>
</evidence>
<dbReference type="EMBL" id="BA000039">
    <property type="protein sequence ID" value="BAC08873.1"/>
    <property type="molecule type" value="Genomic_DNA"/>
</dbReference>
<accession>Q8DJA6</accession>
<dbReference type="EnsemblBacteria" id="BAC08873">
    <property type="protein sequence ID" value="BAC08873"/>
    <property type="gene ID" value="BAC08873"/>
</dbReference>
<dbReference type="STRING" id="197221.gene:10747919"/>
<organism evidence="1 2">
    <name type="scientific">Thermosynechococcus vestitus (strain NIES-2133 / IAM M-273 / BP-1)</name>
    <dbReference type="NCBI Taxonomy" id="197221"/>
    <lineage>
        <taxon>Bacteria</taxon>
        <taxon>Bacillati</taxon>
        <taxon>Cyanobacteriota</taxon>
        <taxon>Cyanophyceae</taxon>
        <taxon>Acaryochloridales</taxon>
        <taxon>Thermosynechococcaceae</taxon>
        <taxon>Thermosynechococcus</taxon>
    </lineage>
</organism>
<name>Q8DJA6_THEVB</name>
<dbReference type="KEGG" id="tel:tsr1321"/>